<keyword evidence="26" id="KW-1185">Reference proteome</keyword>
<dbReference type="Pfam" id="PF13947">
    <property type="entry name" value="GUB_WAK_bind"/>
    <property type="match status" value="1"/>
</dbReference>
<dbReference type="GO" id="GO:0005886">
    <property type="term" value="C:plasma membrane"/>
    <property type="evidence" value="ECO:0007669"/>
    <property type="project" value="TreeGrafter"/>
</dbReference>
<dbReference type="SMART" id="SM00179">
    <property type="entry name" value="EGF_CA"/>
    <property type="match status" value="2"/>
</dbReference>
<comment type="function">
    <text evidence="18">Serine/threonine-protein kinase that may function as a signaling receptor of extracellular matrix component. Binding to pectin may have significance in the control of cell expansion, morphogenesis and development.</text>
</comment>
<dbReference type="EMBL" id="JAQIZT010000002">
    <property type="protein sequence ID" value="KAJ7006542.1"/>
    <property type="molecule type" value="Genomic_DNA"/>
</dbReference>
<dbReference type="Gene3D" id="3.30.200.20">
    <property type="entry name" value="Phosphorylase Kinase, domain 1"/>
    <property type="match status" value="1"/>
</dbReference>
<dbReference type="PANTHER" id="PTHR27005">
    <property type="entry name" value="WALL-ASSOCIATED RECEPTOR KINASE-LIKE 21"/>
    <property type="match status" value="1"/>
</dbReference>
<evidence type="ECO:0000256" key="16">
    <source>
        <dbReference type="ARBA" id="ARBA00047558"/>
    </source>
</evidence>
<evidence type="ECO:0000256" key="2">
    <source>
        <dbReference type="ARBA" id="ARBA00022527"/>
    </source>
</evidence>
<keyword evidence="6 21" id="KW-0812">Transmembrane</keyword>
<feature type="disulfide bond" evidence="19">
    <location>
        <begin position="261"/>
        <end position="278"/>
    </location>
</feature>
<dbReference type="PROSITE" id="PS00107">
    <property type="entry name" value="PROTEIN_KINASE_ATP"/>
    <property type="match status" value="1"/>
</dbReference>
<evidence type="ECO:0000256" key="13">
    <source>
        <dbReference type="ARBA" id="ARBA00023136"/>
    </source>
</evidence>
<evidence type="ECO:0000256" key="10">
    <source>
        <dbReference type="ARBA" id="ARBA00022777"/>
    </source>
</evidence>
<keyword evidence="14 19" id="KW-1015">Disulfide bond</keyword>
<dbReference type="InterPro" id="IPR000742">
    <property type="entry name" value="EGF"/>
</dbReference>
<keyword evidence="2" id="KW-0723">Serine/threonine-protein kinase</keyword>
<dbReference type="Gene3D" id="2.90.20.10">
    <property type="entry name" value="Plasmodium vivax P25 domain"/>
    <property type="match status" value="1"/>
</dbReference>
<dbReference type="PROSITE" id="PS50011">
    <property type="entry name" value="PROTEIN_KINASE_DOM"/>
    <property type="match status" value="1"/>
</dbReference>
<dbReference type="Pfam" id="PF00008">
    <property type="entry name" value="EGF"/>
    <property type="match status" value="1"/>
</dbReference>
<evidence type="ECO:0000313" key="25">
    <source>
        <dbReference type="EMBL" id="KAJ7006542.1"/>
    </source>
</evidence>
<keyword evidence="5" id="KW-0808">Transferase</keyword>
<keyword evidence="12 21" id="KW-1133">Transmembrane helix</keyword>
<evidence type="ECO:0000259" key="23">
    <source>
        <dbReference type="PROSITE" id="PS50011"/>
    </source>
</evidence>
<feature type="binding site" evidence="20">
    <location>
        <position position="451"/>
    </location>
    <ligand>
        <name>ATP</name>
        <dbReference type="ChEBI" id="CHEBI:30616"/>
    </ligand>
</feature>
<evidence type="ECO:0000256" key="12">
    <source>
        <dbReference type="ARBA" id="ARBA00022989"/>
    </source>
</evidence>
<dbReference type="CDD" id="cd14066">
    <property type="entry name" value="STKc_IRAK"/>
    <property type="match status" value="1"/>
</dbReference>
<evidence type="ECO:0000256" key="9">
    <source>
        <dbReference type="ARBA" id="ARBA00022741"/>
    </source>
</evidence>
<keyword evidence="15" id="KW-0325">Glycoprotein</keyword>
<gene>
    <name evidence="25" type="ORF">NC653_005792</name>
</gene>
<dbReference type="InterPro" id="IPR025287">
    <property type="entry name" value="WAK_GUB"/>
</dbReference>
<dbReference type="InterPro" id="IPR008271">
    <property type="entry name" value="Ser/Thr_kinase_AS"/>
</dbReference>
<dbReference type="InterPro" id="IPR000152">
    <property type="entry name" value="EGF-type_Asp/Asn_hydroxyl_site"/>
</dbReference>
<comment type="subcellular location">
    <subcellularLocation>
        <location evidence="1">Membrane</location>
        <topology evidence="1">Single-pass type I membrane protein</topology>
    </subcellularLocation>
</comment>
<reference evidence="25" key="1">
    <citation type="journal article" date="2023" name="Mol. Ecol. Resour.">
        <title>Chromosome-level genome assembly of a triploid poplar Populus alba 'Berolinensis'.</title>
        <authorList>
            <person name="Chen S."/>
            <person name="Yu Y."/>
            <person name="Wang X."/>
            <person name="Wang S."/>
            <person name="Zhang T."/>
            <person name="Zhou Y."/>
            <person name="He R."/>
            <person name="Meng N."/>
            <person name="Wang Y."/>
            <person name="Liu W."/>
            <person name="Liu Z."/>
            <person name="Liu J."/>
            <person name="Guo Q."/>
            <person name="Huang H."/>
            <person name="Sederoff R.R."/>
            <person name="Wang G."/>
            <person name="Qu G."/>
            <person name="Chen S."/>
        </authorList>
    </citation>
    <scope>NUCLEOTIDE SEQUENCE</scope>
    <source>
        <strain evidence="25">SC-2020</strain>
    </source>
</reference>
<evidence type="ECO:0000256" key="6">
    <source>
        <dbReference type="ARBA" id="ARBA00022692"/>
    </source>
</evidence>
<accession>A0AAD6RD43</accession>
<dbReference type="InterPro" id="IPR018097">
    <property type="entry name" value="EGF_Ca-bd_CS"/>
</dbReference>
<evidence type="ECO:0000256" key="11">
    <source>
        <dbReference type="ARBA" id="ARBA00022840"/>
    </source>
</evidence>
<organism evidence="25 26">
    <name type="scientific">Populus alba x Populus x berolinensis</name>
    <dbReference type="NCBI Taxonomy" id="444605"/>
    <lineage>
        <taxon>Eukaryota</taxon>
        <taxon>Viridiplantae</taxon>
        <taxon>Streptophyta</taxon>
        <taxon>Embryophyta</taxon>
        <taxon>Tracheophyta</taxon>
        <taxon>Spermatophyta</taxon>
        <taxon>Magnoliopsida</taxon>
        <taxon>eudicotyledons</taxon>
        <taxon>Gunneridae</taxon>
        <taxon>Pentapetalae</taxon>
        <taxon>rosids</taxon>
        <taxon>fabids</taxon>
        <taxon>Malpighiales</taxon>
        <taxon>Salicaceae</taxon>
        <taxon>Saliceae</taxon>
        <taxon>Populus</taxon>
    </lineage>
</organism>
<evidence type="ECO:0000259" key="24">
    <source>
        <dbReference type="PROSITE" id="PS50026"/>
    </source>
</evidence>
<dbReference type="PROSITE" id="PS00010">
    <property type="entry name" value="ASX_HYDROXYL"/>
    <property type="match status" value="1"/>
</dbReference>
<keyword evidence="10 25" id="KW-0418">Kinase</keyword>
<keyword evidence="8" id="KW-0677">Repeat</keyword>
<dbReference type="Pfam" id="PF07714">
    <property type="entry name" value="PK_Tyr_Ser-Thr"/>
    <property type="match status" value="1"/>
</dbReference>
<evidence type="ECO:0000256" key="4">
    <source>
        <dbReference type="ARBA" id="ARBA00022553"/>
    </source>
</evidence>
<evidence type="ECO:0000256" key="19">
    <source>
        <dbReference type="PROSITE-ProRule" id="PRU00076"/>
    </source>
</evidence>
<dbReference type="SUPFAM" id="SSF57196">
    <property type="entry name" value="EGF/Laminin"/>
    <property type="match status" value="1"/>
</dbReference>
<keyword evidence="4" id="KW-0597">Phosphoprotein</keyword>
<feature type="domain" description="EGF-like" evidence="24">
    <location>
        <begin position="253"/>
        <end position="295"/>
    </location>
</feature>
<dbReference type="GO" id="GO:0030247">
    <property type="term" value="F:polysaccharide binding"/>
    <property type="evidence" value="ECO:0007669"/>
    <property type="project" value="InterPro"/>
</dbReference>
<keyword evidence="7 22" id="KW-0732">Signal</keyword>
<keyword evidence="25" id="KW-0675">Receptor</keyword>
<feature type="chain" id="PRO_5041971832" evidence="22">
    <location>
        <begin position="27"/>
        <end position="751"/>
    </location>
</feature>
<evidence type="ECO:0000256" key="1">
    <source>
        <dbReference type="ARBA" id="ARBA00004479"/>
    </source>
</evidence>
<sequence>MRIRGMALQFTITGVVLLAAVTAATGFPIAKHGCQEDRCGNVSIPYPFGTGEDCYYDSKFLITCNHTFNPPKAFIGNGSLEVTEITLDGKLRIMHYIAKDCYNQAGARISRNSPWINLSIKGPYVVSDTDNMFVGIGCDTVAKLRGTRENMSDTYLVGCISECSNKQYVPNTCSGIGCCQTSIAKGIKHFDLSLYSYMNHTGIWEFNPCSFAFMIEEKQFSFFPSNLSDLKKVEKLPLIVDWSIGRNKCETLEKNRMSNACQGQSKCHDPENGSGYICKCLDGYQGNPYLPNGCQNINECSDPKVAHNCSHACIDTEGNYTCSCPKGYHGDGRIDGELCIRNRSSVIQVAVGIGVGLTSLLMGITWLYWGYNKWKLMKLKEKFFRQNGGLMLEQQLSRREGPVTETAKIFSAAELEKATDKYHESRILGRGGFGTVYKGTLTDGRTVAIKKSKTIDQSQIEQFINEVVVLYQINHRNVVKLLGCCLETEVPLLVYEYVANGTLYDHIHDRSKVSALTWEIRLKIASETAGVLSYLHSAASVPIIHRDVKSTNILLDNSYTAKVSDFGTSRLIPLDQVELSTMVQGTLGYLDPEYLHTSQLTDKSDVYSFGVVLVELLTGMKAISFHKPEGERNLSSYFLCALKEDRLVHILQDSMVNQDNIRQLKGVANIAKKCLRVKGEERPNMKNVAMELEGLRTSAKHPWTNDESNVEETEYLLGKSVETARSEKMAGTSAGYHSLQNYLMQSLDGGR</sequence>
<dbReference type="GO" id="GO:0004674">
    <property type="term" value="F:protein serine/threonine kinase activity"/>
    <property type="evidence" value="ECO:0007669"/>
    <property type="project" value="UniProtKB-KW"/>
</dbReference>
<evidence type="ECO:0000313" key="26">
    <source>
        <dbReference type="Proteomes" id="UP001164929"/>
    </source>
</evidence>
<dbReference type="GO" id="GO:0005509">
    <property type="term" value="F:calcium ion binding"/>
    <property type="evidence" value="ECO:0007669"/>
    <property type="project" value="InterPro"/>
</dbReference>
<evidence type="ECO:0000256" key="20">
    <source>
        <dbReference type="PROSITE-ProRule" id="PRU10141"/>
    </source>
</evidence>
<dbReference type="PROSITE" id="PS00108">
    <property type="entry name" value="PROTEIN_KINASE_ST"/>
    <property type="match status" value="1"/>
</dbReference>
<evidence type="ECO:0000256" key="17">
    <source>
        <dbReference type="ARBA" id="ARBA00047951"/>
    </source>
</evidence>
<evidence type="ECO:0000256" key="18">
    <source>
        <dbReference type="ARBA" id="ARBA00058961"/>
    </source>
</evidence>
<evidence type="ECO:0000256" key="21">
    <source>
        <dbReference type="SAM" id="Phobius"/>
    </source>
</evidence>
<keyword evidence="13 21" id="KW-0472">Membrane</keyword>
<evidence type="ECO:0000256" key="15">
    <source>
        <dbReference type="ARBA" id="ARBA00023180"/>
    </source>
</evidence>
<comment type="catalytic activity">
    <reaction evidence="16">
        <text>L-seryl-[protein] + ATP = O-phospho-L-seryl-[protein] + ADP + H(+)</text>
        <dbReference type="Rhea" id="RHEA:17989"/>
        <dbReference type="Rhea" id="RHEA-COMP:9863"/>
        <dbReference type="Rhea" id="RHEA-COMP:11604"/>
        <dbReference type="ChEBI" id="CHEBI:15378"/>
        <dbReference type="ChEBI" id="CHEBI:29999"/>
        <dbReference type="ChEBI" id="CHEBI:30616"/>
        <dbReference type="ChEBI" id="CHEBI:83421"/>
        <dbReference type="ChEBI" id="CHEBI:456216"/>
    </reaction>
</comment>
<dbReference type="Gene3D" id="1.10.510.10">
    <property type="entry name" value="Transferase(Phosphotransferase) domain 1"/>
    <property type="match status" value="1"/>
</dbReference>
<dbReference type="GO" id="GO:0005524">
    <property type="term" value="F:ATP binding"/>
    <property type="evidence" value="ECO:0007669"/>
    <property type="project" value="UniProtKB-UniRule"/>
</dbReference>
<dbReference type="InterPro" id="IPR045274">
    <property type="entry name" value="WAK-like"/>
</dbReference>
<keyword evidence="11 20" id="KW-0067">ATP-binding</keyword>
<evidence type="ECO:0000256" key="8">
    <source>
        <dbReference type="ARBA" id="ARBA00022737"/>
    </source>
</evidence>
<dbReference type="InterPro" id="IPR001881">
    <property type="entry name" value="EGF-like_Ca-bd_dom"/>
</dbReference>
<dbReference type="AlphaFoldDB" id="A0AAD6RD43"/>
<evidence type="ECO:0000256" key="22">
    <source>
        <dbReference type="SAM" id="SignalP"/>
    </source>
</evidence>
<dbReference type="SMART" id="SM00220">
    <property type="entry name" value="S_TKc"/>
    <property type="match status" value="1"/>
</dbReference>
<evidence type="ECO:0000256" key="7">
    <source>
        <dbReference type="ARBA" id="ARBA00022729"/>
    </source>
</evidence>
<dbReference type="SMART" id="SM00181">
    <property type="entry name" value="EGF"/>
    <property type="match status" value="2"/>
</dbReference>
<dbReference type="PROSITE" id="PS01187">
    <property type="entry name" value="EGF_CA"/>
    <property type="match status" value="1"/>
</dbReference>
<feature type="signal peptide" evidence="22">
    <location>
        <begin position="1"/>
        <end position="26"/>
    </location>
</feature>
<dbReference type="FunFam" id="2.10.25.10:FF:000038">
    <property type="entry name" value="Fibrillin 2"/>
    <property type="match status" value="1"/>
</dbReference>
<dbReference type="SUPFAM" id="SSF56112">
    <property type="entry name" value="Protein kinase-like (PK-like)"/>
    <property type="match status" value="1"/>
</dbReference>
<name>A0AAD6RD43_9ROSI</name>
<feature type="transmembrane region" description="Helical" evidence="21">
    <location>
        <begin position="349"/>
        <end position="371"/>
    </location>
</feature>
<dbReference type="FunFam" id="3.30.200.20:FF:000043">
    <property type="entry name" value="Wall-associated receptor kinase 2"/>
    <property type="match status" value="1"/>
</dbReference>
<dbReference type="CDD" id="cd00054">
    <property type="entry name" value="EGF_CA"/>
    <property type="match status" value="1"/>
</dbReference>
<proteinExistence type="predicted"/>
<comment type="catalytic activity">
    <reaction evidence="17">
        <text>L-threonyl-[protein] + ATP = O-phospho-L-threonyl-[protein] + ADP + H(+)</text>
        <dbReference type="Rhea" id="RHEA:46608"/>
        <dbReference type="Rhea" id="RHEA-COMP:11060"/>
        <dbReference type="Rhea" id="RHEA-COMP:11605"/>
        <dbReference type="ChEBI" id="CHEBI:15378"/>
        <dbReference type="ChEBI" id="CHEBI:30013"/>
        <dbReference type="ChEBI" id="CHEBI:30616"/>
        <dbReference type="ChEBI" id="CHEBI:61977"/>
        <dbReference type="ChEBI" id="CHEBI:456216"/>
    </reaction>
</comment>
<dbReference type="PROSITE" id="PS50026">
    <property type="entry name" value="EGF_3"/>
    <property type="match status" value="2"/>
</dbReference>
<dbReference type="InterPro" id="IPR001245">
    <property type="entry name" value="Ser-Thr/Tyr_kinase_cat_dom"/>
</dbReference>
<feature type="domain" description="EGF-like" evidence="24">
    <location>
        <begin position="296"/>
        <end position="340"/>
    </location>
</feature>
<dbReference type="InterPro" id="IPR011009">
    <property type="entry name" value="Kinase-like_dom_sf"/>
</dbReference>
<dbReference type="InterPro" id="IPR000719">
    <property type="entry name" value="Prot_kinase_dom"/>
</dbReference>
<keyword evidence="9 20" id="KW-0547">Nucleotide-binding</keyword>
<evidence type="ECO:0000256" key="3">
    <source>
        <dbReference type="ARBA" id="ARBA00022536"/>
    </source>
</evidence>
<protein>
    <submittedName>
        <fullName evidence="25">Wall-associated receptor kinase-like 16</fullName>
    </submittedName>
</protein>
<dbReference type="InterPro" id="IPR017441">
    <property type="entry name" value="Protein_kinase_ATP_BS"/>
</dbReference>
<evidence type="ECO:0000256" key="5">
    <source>
        <dbReference type="ARBA" id="ARBA00022679"/>
    </source>
</evidence>
<feature type="domain" description="Protein kinase" evidence="23">
    <location>
        <begin position="422"/>
        <end position="704"/>
    </location>
</feature>
<comment type="caution">
    <text evidence="19">Lacks conserved residue(s) required for the propagation of feature annotation.</text>
</comment>
<comment type="caution">
    <text evidence="25">The sequence shown here is derived from an EMBL/GenBank/DDBJ whole genome shotgun (WGS) entry which is preliminary data.</text>
</comment>
<dbReference type="PANTHER" id="PTHR27005:SF468">
    <property type="entry name" value="OS01G0310500 PROTEIN"/>
    <property type="match status" value="1"/>
</dbReference>
<dbReference type="GO" id="GO:0007166">
    <property type="term" value="P:cell surface receptor signaling pathway"/>
    <property type="evidence" value="ECO:0007669"/>
    <property type="project" value="InterPro"/>
</dbReference>
<keyword evidence="3 19" id="KW-0245">EGF-like domain</keyword>
<evidence type="ECO:0000256" key="14">
    <source>
        <dbReference type="ARBA" id="ARBA00023157"/>
    </source>
</evidence>
<dbReference type="FunFam" id="1.10.510.10:FF:000084">
    <property type="entry name" value="Wall-associated receptor kinase 2"/>
    <property type="match status" value="1"/>
</dbReference>
<dbReference type="Proteomes" id="UP001164929">
    <property type="component" value="Chromosome 2"/>
</dbReference>